<evidence type="ECO:0000313" key="1">
    <source>
        <dbReference type="EMBL" id="CAB3928230.1"/>
    </source>
</evidence>
<dbReference type="Proteomes" id="UP000494117">
    <property type="component" value="Unassembled WGS sequence"/>
</dbReference>
<keyword evidence="2" id="KW-1185">Reference proteome</keyword>
<sequence length="158" mass="17977">MNKEKSSRIEPGTVCVTRLGWPGDDWHLVVVVGYTEDGDYKTRYASPEGITEHWVPRNSETYWIGPLTEKRYLDLLTQGKQSAKDVNVAYTIARQWAHDQAGDADEPSFEILKTMSETYMAWDNAGLGNSIESLHRALYRDVVAHYKRTIAAKLAKEQ</sequence>
<gene>
    <name evidence="1" type="ORF">LMG26858_06181</name>
</gene>
<accession>A0A6S7F1G9</accession>
<dbReference type="RefSeq" id="WP_175211645.1">
    <property type="nucleotide sequence ID" value="NZ_CADILG010000100.1"/>
</dbReference>
<dbReference type="AlphaFoldDB" id="A0A6S7F1G9"/>
<protein>
    <submittedName>
        <fullName evidence="1">Uncharacterized protein</fullName>
    </submittedName>
</protein>
<organism evidence="1 2">
    <name type="scientific">Achromobacter anxifer</name>
    <dbReference type="NCBI Taxonomy" id="1287737"/>
    <lineage>
        <taxon>Bacteria</taxon>
        <taxon>Pseudomonadati</taxon>
        <taxon>Pseudomonadota</taxon>
        <taxon>Betaproteobacteria</taxon>
        <taxon>Burkholderiales</taxon>
        <taxon>Alcaligenaceae</taxon>
        <taxon>Achromobacter</taxon>
    </lineage>
</organism>
<evidence type="ECO:0000313" key="2">
    <source>
        <dbReference type="Proteomes" id="UP000494117"/>
    </source>
</evidence>
<proteinExistence type="predicted"/>
<name>A0A6S7F1G9_9BURK</name>
<reference evidence="1 2" key="1">
    <citation type="submission" date="2020-04" db="EMBL/GenBank/DDBJ databases">
        <authorList>
            <person name="De Canck E."/>
        </authorList>
    </citation>
    <scope>NUCLEOTIDE SEQUENCE [LARGE SCALE GENOMIC DNA]</scope>
    <source>
        <strain evidence="1 2">LMG 26858</strain>
    </source>
</reference>
<dbReference type="EMBL" id="CADILG010000100">
    <property type="protein sequence ID" value="CAB3928230.1"/>
    <property type="molecule type" value="Genomic_DNA"/>
</dbReference>